<evidence type="ECO:0000256" key="16">
    <source>
        <dbReference type="ARBA" id="ARBA00023139"/>
    </source>
</evidence>
<evidence type="ECO:0000256" key="21">
    <source>
        <dbReference type="ARBA" id="ARBA00082620"/>
    </source>
</evidence>
<evidence type="ECO:0000259" key="25">
    <source>
        <dbReference type="Pfam" id="PF16739"/>
    </source>
</evidence>
<keyword evidence="8 24" id="KW-0812">Transmembrane</keyword>
<comment type="function">
    <text evidence="19">Adapter required for innate immune defense against viruses. Acts downstream of DHX33, RIGI and IFIH1/MDA5, which detect intracellular dsRNA produced during viral replication, to coordinate pathways leading to the activation of NF-kappa-B, IRF3 and IRF7, and to the subsequent induction of antiviral cytokines such as IFN-beta and RANTES (CCL5). Peroxisomal and mitochondrial MAVS act sequentially to create an antiviral cellular state. Upon viral infection, peroxisomal MAVS induces the rapid interferon-independent expression of defense factors that provide short-term protection, whereas mitochondrial MAVS activates an interferon-dependent signaling pathway with delayed kinetics, which amplifies and stabilizes the antiviral response. May activate the same pathways following detection of extracellular dsRNA by TLR3. May protect cells from apoptosis. Involved in NLRP3 inflammasome activation by mediating NLRP3 recruitment to mitochondria.</text>
</comment>
<evidence type="ECO:0000256" key="7">
    <source>
        <dbReference type="ARBA" id="ARBA00022588"/>
    </source>
</evidence>
<dbReference type="InterPro" id="IPR052787">
    <property type="entry name" value="MAVS"/>
</dbReference>
<dbReference type="GO" id="GO:0045071">
    <property type="term" value="P:negative regulation of viral genome replication"/>
    <property type="evidence" value="ECO:0007669"/>
    <property type="project" value="UniProtKB-ARBA"/>
</dbReference>
<dbReference type="GO" id="GO:1900227">
    <property type="term" value="P:positive regulation of NLRP3 inflammasome complex assembly"/>
    <property type="evidence" value="ECO:0007669"/>
    <property type="project" value="UniProtKB-ARBA"/>
</dbReference>
<dbReference type="GO" id="GO:1900063">
    <property type="term" value="P:regulation of peroxisome organization"/>
    <property type="evidence" value="ECO:0007669"/>
    <property type="project" value="UniProtKB-ARBA"/>
</dbReference>
<dbReference type="GO" id="GO:0005777">
    <property type="term" value="C:peroxisome"/>
    <property type="evidence" value="ECO:0007669"/>
    <property type="project" value="UniProtKB-SubCell"/>
</dbReference>
<evidence type="ECO:0000256" key="18">
    <source>
        <dbReference type="ARBA" id="ARBA00023288"/>
    </source>
</evidence>
<feature type="region of interest" description="Disordered" evidence="23">
    <location>
        <begin position="119"/>
        <end position="198"/>
    </location>
</feature>
<dbReference type="GO" id="GO:0035591">
    <property type="term" value="F:signaling adaptor activity"/>
    <property type="evidence" value="ECO:0007669"/>
    <property type="project" value="UniProtKB-ARBA"/>
</dbReference>
<keyword evidence="12 24" id="KW-1133">Transmembrane helix</keyword>
<dbReference type="GO" id="GO:0045087">
    <property type="term" value="P:innate immune response"/>
    <property type="evidence" value="ECO:0007669"/>
    <property type="project" value="UniProtKB-KW"/>
</dbReference>
<name>A0A8C0WPN3_CASCN</name>
<dbReference type="GO" id="GO:0005741">
    <property type="term" value="C:mitochondrial outer membrane"/>
    <property type="evidence" value="ECO:0007669"/>
    <property type="project" value="UniProtKB-SubCell"/>
</dbReference>
<reference evidence="26" key="1">
    <citation type="submission" date="2023-09" db="UniProtKB">
        <authorList>
            <consortium name="Ensembl"/>
        </authorList>
    </citation>
    <scope>IDENTIFICATION</scope>
</reference>
<keyword evidence="6" id="KW-0945">Host-virus interaction</keyword>
<feature type="region of interest" description="Disordered" evidence="23">
    <location>
        <begin position="271"/>
        <end position="298"/>
    </location>
</feature>
<keyword evidence="17" id="KW-0576">Peroxisome</keyword>
<dbReference type="CDD" id="cd08811">
    <property type="entry name" value="CARD_IPS1"/>
    <property type="match status" value="1"/>
</dbReference>
<evidence type="ECO:0000256" key="8">
    <source>
        <dbReference type="ARBA" id="ARBA00022692"/>
    </source>
</evidence>
<dbReference type="GO" id="GO:0002230">
    <property type="term" value="P:positive regulation of defense response to virus by host"/>
    <property type="evidence" value="ECO:0007669"/>
    <property type="project" value="UniProtKB-ARBA"/>
</dbReference>
<evidence type="ECO:0000256" key="23">
    <source>
        <dbReference type="SAM" id="MobiDB-lite"/>
    </source>
</evidence>
<accession>A0A8C0WPN3</accession>
<evidence type="ECO:0000256" key="11">
    <source>
        <dbReference type="ARBA" id="ARBA00022859"/>
    </source>
</evidence>
<evidence type="ECO:0000256" key="2">
    <source>
        <dbReference type="ARBA" id="ARBA00004572"/>
    </source>
</evidence>
<keyword evidence="4" id="KW-1017">Isopeptide bond</keyword>
<evidence type="ECO:0000256" key="12">
    <source>
        <dbReference type="ARBA" id="ARBA00022989"/>
    </source>
</evidence>
<dbReference type="GO" id="GO:0032755">
    <property type="term" value="P:positive regulation of interleukin-6 production"/>
    <property type="evidence" value="ECO:0007669"/>
    <property type="project" value="UniProtKB-ARBA"/>
</dbReference>
<evidence type="ECO:0000313" key="26">
    <source>
        <dbReference type="Ensembl" id="ENSCCNP00000015012.1"/>
    </source>
</evidence>
<dbReference type="PANTHER" id="PTHR21446:SF6">
    <property type="entry name" value="MITOCHONDRIAL ANTIVIRAL-SIGNALING PROTEIN"/>
    <property type="match status" value="1"/>
</dbReference>
<evidence type="ECO:0000256" key="13">
    <source>
        <dbReference type="ARBA" id="ARBA00023118"/>
    </source>
</evidence>
<keyword evidence="3" id="KW-0488">Methylation</keyword>
<keyword evidence="5" id="KW-0597">Phosphoprotein</keyword>
<dbReference type="InterPro" id="IPR031964">
    <property type="entry name" value="CARD_dom"/>
</dbReference>
<feature type="transmembrane region" description="Helical" evidence="24">
    <location>
        <begin position="528"/>
        <end position="548"/>
    </location>
</feature>
<evidence type="ECO:0000256" key="10">
    <source>
        <dbReference type="ARBA" id="ARBA00022843"/>
    </source>
</evidence>
<sequence length="554" mass="58270">MTFAEDKTYKYICRHHSDFCRVDVLEILPYLPCLTASDQDRLRASYTRLGNRDTLWELFNNLQRRPGWVDFFIGALRSCELPGLAEQVAGVYQSYLPRGTPPNSSNPLEVMPAISAEGPEASAPATVHSIPHNGYRGEPSYPRPIQDTQPPESPEESSEQAHGPGDVQRTSSGSLKPSSNLPVLSPLTSSRHQEQDPVLGSTHIAAVESDVDPQNPMEISDAAALMDCHSLLLPAPQGAVSSPTSPRGPVSPTVSFQPLVRSTSRASHLPGLAGSAMSVGSSSPSSTGLASTKGAGDHAKATICPSDAEVPANSMTTNSAPSPTTLMPTKVPANTALVSTVPSKLPTNSKPPGAMLPTVLTNPAPSKLPINATRAGTMPSRVPTGMGSSRVPATTLPSNRSSSRTKDTPEAPAPRTAFGGSSPWPCRSSGPELSKPGVLVSQLDSPFSGCSEDLAISPSNSLGSEPGHTPKPGHNLEPDHSPEENEYVSFAIHVAEDPSTDLQEENAVLLTTAQPEEGEVQCVNAVSWGTWLGVAGAAFALLTALMVVRRHLLQ</sequence>
<dbReference type="GO" id="GO:0032727">
    <property type="term" value="P:positive regulation of interferon-alpha production"/>
    <property type="evidence" value="ECO:0007669"/>
    <property type="project" value="UniProtKB-ARBA"/>
</dbReference>
<evidence type="ECO:0000256" key="14">
    <source>
        <dbReference type="ARBA" id="ARBA00023128"/>
    </source>
</evidence>
<feature type="domain" description="Caspase recruitment" evidence="25">
    <location>
        <begin position="6"/>
        <end position="90"/>
    </location>
</feature>
<evidence type="ECO:0000256" key="22">
    <source>
        <dbReference type="ARBA" id="ARBA00083233"/>
    </source>
</evidence>
<dbReference type="GO" id="GO:0070585">
    <property type="term" value="P:protein localization to mitochondrion"/>
    <property type="evidence" value="ECO:0007669"/>
    <property type="project" value="UniProtKB-ARBA"/>
</dbReference>
<keyword evidence="16" id="KW-0564">Palmitate</keyword>
<evidence type="ECO:0000256" key="5">
    <source>
        <dbReference type="ARBA" id="ARBA00022553"/>
    </source>
</evidence>
<dbReference type="InterPro" id="IPR042144">
    <property type="entry name" value="CARD_IPS1"/>
</dbReference>
<dbReference type="Ensembl" id="ENSCCNT00000019637.1">
    <property type="protein sequence ID" value="ENSCCNP00000015012.1"/>
    <property type="gene ID" value="ENSCCNG00000015452.1"/>
</dbReference>
<feature type="compositionally biased region" description="Polar residues" evidence="23">
    <location>
        <begin position="168"/>
        <end position="190"/>
    </location>
</feature>
<keyword evidence="14" id="KW-0496">Mitochondrion</keyword>
<dbReference type="GO" id="GO:0032728">
    <property type="term" value="P:positive regulation of interferon-beta production"/>
    <property type="evidence" value="ECO:0007669"/>
    <property type="project" value="UniProtKB-ARBA"/>
</dbReference>
<dbReference type="GO" id="GO:0051607">
    <property type="term" value="P:defense response to virus"/>
    <property type="evidence" value="ECO:0007669"/>
    <property type="project" value="UniProtKB-KW"/>
</dbReference>
<evidence type="ECO:0000256" key="24">
    <source>
        <dbReference type="SAM" id="Phobius"/>
    </source>
</evidence>
<feature type="compositionally biased region" description="Polar residues" evidence="23">
    <location>
        <begin position="391"/>
        <end position="402"/>
    </location>
</feature>
<dbReference type="Gene3D" id="1.10.533.10">
    <property type="entry name" value="Death Domain, Fas"/>
    <property type="match status" value="1"/>
</dbReference>
<feature type="compositionally biased region" description="Low complexity" evidence="23">
    <location>
        <begin position="273"/>
        <end position="291"/>
    </location>
</feature>
<feature type="region of interest" description="Disordered" evidence="23">
    <location>
        <begin position="342"/>
        <end position="482"/>
    </location>
</feature>
<keyword evidence="18" id="KW-0449">Lipoprotein</keyword>
<evidence type="ECO:0000256" key="1">
    <source>
        <dbReference type="ARBA" id="ARBA00004275"/>
    </source>
</evidence>
<gene>
    <name evidence="26" type="primary">Mavs</name>
</gene>
<evidence type="ECO:0000256" key="19">
    <source>
        <dbReference type="ARBA" id="ARBA00054747"/>
    </source>
</evidence>
<keyword evidence="13" id="KW-0051">Antiviral defense</keyword>
<dbReference type="Pfam" id="PF16739">
    <property type="entry name" value="CARD_2"/>
    <property type="match status" value="1"/>
</dbReference>
<proteinExistence type="predicted"/>
<keyword evidence="7" id="KW-0399">Innate immunity</keyword>
<dbReference type="InterPro" id="IPR011029">
    <property type="entry name" value="DEATH-like_dom_sf"/>
</dbReference>
<dbReference type="GO" id="GO:0002753">
    <property type="term" value="P:cytoplasmic pattern recognition receptor signaling pathway"/>
    <property type="evidence" value="ECO:0007669"/>
    <property type="project" value="UniProtKB-ARBA"/>
</dbReference>
<organism evidence="26">
    <name type="scientific">Castor canadensis</name>
    <name type="common">American beaver</name>
    <dbReference type="NCBI Taxonomy" id="51338"/>
    <lineage>
        <taxon>Eukaryota</taxon>
        <taxon>Metazoa</taxon>
        <taxon>Chordata</taxon>
        <taxon>Craniata</taxon>
        <taxon>Vertebrata</taxon>
        <taxon>Euteleostomi</taxon>
        <taxon>Mammalia</taxon>
        <taxon>Eutheria</taxon>
        <taxon>Euarchontoglires</taxon>
        <taxon>Glires</taxon>
        <taxon>Rodentia</taxon>
        <taxon>Castorimorpha</taxon>
        <taxon>Castoridae</taxon>
        <taxon>Castor</taxon>
    </lineage>
</organism>
<comment type="subcellular location">
    <subcellularLocation>
        <location evidence="2">Mitochondrion outer membrane</location>
        <topology evidence="2">Single-pass membrane protein</topology>
    </subcellularLocation>
    <subcellularLocation>
        <location evidence="1">Peroxisome</location>
    </subcellularLocation>
</comment>
<evidence type="ECO:0000256" key="17">
    <source>
        <dbReference type="ARBA" id="ARBA00023140"/>
    </source>
</evidence>
<evidence type="ECO:0000256" key="3">
    <source>
        <dbReference type="ARBA" id="ARBA00022481"/>
    </source>
</evidence>
<protein>
    <recommendedName>
        <fullName evidence="20">Mitochondrial antiviral-signaling protein</fullName>
    </recommendedName>
    <alternativeName>
        <fullName evidence="21">Interferon beta promoter stimulator protein 1</fullName>
    </alternativeName>
    <alternativeName>
        <fullName evidence="22">Virus-induced-signaling adapter</fullName>
    </alternativeName>
</protein>
<evidence type="ECO:0000256" key="15">
    <source>
        <dbReference type="ARBA" id="ARBA00023136"/>
    </source>
</evidence>
<keyword evidence="10" id="KW-0832">Ubl conjugation</keyword>
<evidence type="ECO:0000256" key="20">
    <source>
        <dbReference type="ARBA" id="ARBA00071084"/>
    </source>
</evidence>
<evidence type="ECO:0000256" key="6">
    <source>
        <dbReference type="ARBA" id="ARBA00022581"/>
    </source>
</evidence>
<evidence type="ECO:0000256" key="9">
    <source>
        <dbReference type="ARBA" id="ARBA00022787"/>
    </source>
</evidence>
<keyword evidence="9" id="KW-1000">Mitochondrion outer membrane</keyword>
<keyword evidence="11" id="KW-0391">Immunity</keyword>
<dbReference type="FunFam" id="1.10.533.10:FF:000063">
    <property type="entry name" value="Mitochondrial antiviral-signaling protein"/>
    <property type="match status" value="1"/>
</dbReference>
<keyword evidence="15 24" id="KW-0472">Membrane</keyword>
<dbReference type="PANTHER" id="PTHR21446">
    <property type="entry name" value="DUF3504 DOMAIN-CONTAINING PROTEIN"/>
    <property type="match status" value="1"/>
</dbReference>
<evidence type="ECO:0000256" key="4">
    <source>
        <dbReference type="ARBA" id="ARBA00022499"/>
    </source>
</evidence>
<dbReference type="AlphaFoldDB" id="A0A8C0WPN3"/>